<dbReference type="Proteomes" id="UP000068067">
    <property type="component" value="Chromosome"/>
</dbReference>
<sequence length="198" mass="22189">MGTAPTVIVTFHVGDRSADLEMTADPMTLGVEWCATFLENPSKFRRLLTTNSGFALFSLFPSPDDWQRLFTLWMEAAGLSAEKLHYLRLALQHLEAIEVDFLRHFQIDIFGWLRGEIPSRRVANLVADLAARPETRFGAAMFGIVTPLAAGEIMLAQSVAANSEAKKPHMLLKTLAEMDAEREEREKIKRMRARGLSA</sequence>
<name>A0A0M4CG69_9CORY</name>
<reference evidence="1 2" key="1">
    <citation type="submission" date="2014-08" db="EMBL/GenBank/DDBJ databases">
        <title>Complete genome sequence of Corynebacterium deserti GIMN1.010 (=DSM 45689), isolated from desert sand in western China.</title>
        <authorList>
            <person name="Ruckert C."/>
            <person name="Albersmeier A."/>
            <person name="Kalinowski J."/>
        </authorList>
    </citation>
    <scope>NUCLEOTIDE SEQUENCE [LARGE SCALE GENOMIC DNA]</scope>
    <source>
        <strain evidence="1 2">GIMN1.010</strain>
    </source>
</reference>
<dbReference type="EMBL" id="CP009220">
    <property type="protein sequence ID" value="ALC05915.1"/>
    <property type="molecule type" value="Genomic_DNA"/>
</dbReference>
<accession>A0A0M4CG69</accession>
<dbReference type="STRING" id="931089.CDES_07530"/>
<evidence type="ECO:0000313" key="1">
    <source>
        <dbReference type="EMBL" id="ALC05915.1"/>
    </source>
</evidence>
<evidence type="ECO:0000313" key="2">
    <source>
        <dbReference type="Proteomes" id="UP000068067"/>
    </source>
</evidence>
<gene>
    <name evidence="1" type="ORF">CDES_07530</name>
</gene>
<dbReference type="PATRIC" id="fig|931089.4.peg.1522"/>
<protein>
    <submittedName>
        <fullName evidence="1">Uncharacterized protein</fullName>
    </submittedName>
</protein>
<proteinExistence type="predicted"/>
<dbReference type="AlphaFoldDB" id="A0A0M4CG69"/>
<keyword evidence="2" id="KW-1185">Reference proteome</keyword>
<organism evidence="1 2">
    <name type="scientific">Corynebacterium deserti GIMN1.010</name>
    <dbReference type="NCBI Taxonomy" id="931089"/>
    <lineage>
        <taxon>Bacteria</taxon>
        <taxon>Bacillati</taxon>
        <taxon>Actinomycetota</taxon>
        <taxon>Actinomycetes</taxon>
        <taxon>Mycobacteriales</taxon>
        <taxon>Corynebacteriaceae</taxon>
        <taxon>Corynebacterium</taxon>
    </lineage>
</organism>
<dbReference type="KEGG" id="cdx:CDES_07530"/>